<keyword evidence="5 9" id="KW-0812">Transmembrane</keyword>
<keyword evidence="6 9" id="KW-1133">Transmembrane helix</keyword>
<feature type="coiled-coil region" evidence="8">
    <location>
        <begin position="616"/>
        <end position="670"/>
    </location>
</feature>
<dbReference type="EMBL" id="QJSY01000049">
    <property type="protein sequence ID" value="PYE54325.1"/>
    <property type="molecule type" value="Genomic_DNA"/>
</dbReference>
<comment type="caution">
    <text evidence="10">The sequence shown here is derived from an EMBL/GenBank/DDBJ whole genome shotgun (WGS) entry which is preliminary data.</text>
</comment>
<dbReference type="PROSITE" id="PS01303">
    <property type="entry name" value="BCCT"/>
    <property type="match status" value="1"/>
</dbReference>
<evidence type="ECO:0000256" key="2">
    <source>
        <dbReference type="ARBA" id="ARBA00005658"/>
    </source>
</evidence>
<dbReference type="PANTHER" id="PTHR30047:SF7">
    <property type="entry name" value="HIGH-AFFINITY CHOLINE TRANSPORT PROTEIN"/>
    <property type="match status" value="1"/>
</dbReference>
<protein>
    <submittedName>
        <fullName evidence="10">BCCT family betaine/carnitine transporter</fullName>
    </submittedName>
</protein>
<name>A0ABX5PI69_9GAMM</name>
<feature type="transmembrane region" description="Helical" evidence="9">
    <location>
        <begin position="36"/>
        <end position="55"/>
    </location>
</feature>
<evidence type="ECO:0000256" key="6">
    <source>
        <dbReference type="ARBA" id="ARBA00022989"/>
    </source>
</evidence>
<dbReference type="Proteomes" id="UP000247584">
    <property type="component" value="Unassembled WGS sequence"/>
</dbReference>
<feature type="transmembrane region" description="Helical" evidence="9">
    <location>
        <begin position="479"/>
        <end position="498"/>
    </location>
</feature>
<evidence type="ECO:0000256" key="1">
    <source>
        <dbReference type="ARBA" id="ARBA00004651"/>
    </source>
</evidence>
<dbReference type="InterPro" id="IPR018093">
    <property type="entry name" value="BCCT_CS"/>
</dbReference>
<comment type="subcellular location">
    <subcellularLocation>
        <location evidence="1">Cell membrane</location>
        <topology evidence="1">Multi-pass membrane protein</topology>
    </subcellularLocation>
</comment>
<dbReference type="NCBIfam" id="TIGR00842">
    <property type="entry name" value="bcct"/>
    <property type="match status" value="1"/>
</dbReference>
<evidence type="ECO:0000256" key="8">
    <source>
        <dbReference type="SAM" id="Coils"/>
    </source>
</evidence>
<evidence type="ECO:0000313" key="11">
    <source>
        <dbReference type="Proteomes" id="UP000247584"/>
    </source>
</evidence>
<dbReference type="Pfam" id="PF02028">
    <property type="entry name" value="BCCT"/>
    <property type="match status" value="1"/>
</dbReference>
<keyword evidence="4" id="KW-1003">Cell membrane</keyword>
<evidence type="ECO:0000256" key="7">
    <source>
        <dbReference type="ARBA" id="ARBA00023136"/>
    </source>
</evidence>
<feature type="transmembrane region" description="Helical" evidence="9">
    <location>
        <begin position="114"/>
        <end position="133"/>
    </location>
</feature>
<keyword evidence="11" id="KW-1185">Reference proteome</keyword>
<evidence type="ECO:0000256" key="9">
    <source>
        <dbReference type="SAM" id="Phobius"/>
    </source>
</evidence>
<feature type="transmembrane region" description="Helical" evidence="9">
    <location>
        <begin position="379"/>
        <end position="402"/>
    </location>
</feature>
<dbReference type="InterPro" id="IPR000060">
    <property type="entry name" value="BCCT_transptr"/>
</dbReference>
<feature type="transmembrane region" description="Helical" evidence="9">
    <location>
        <begin position="257"/>
        <end position="276"/>
    </location>
</feature>
<gene>
    <name evidence="10" type="ORF">C8J23_14912</name>
</gene>
<feature type="transmembrane region" description="Helical" evidence="9">
    <location>
        <begin position="349"/>
        <end position="367"/>
    </location>
</feature>
<proteinExistence type="inferred from homology"/>
<accession>A0ABX5PI69</accession>
<feature type="transmembrane region" description="Helical" evidence="9">
    <location>
        <begin position="288"/>
        <end position="308"/>
    </location>
</feature>
<evidence type="ECO:0000256" key="4">
    <source>
        <dbReference type="ARBA" id="ARBA00022475"/>
    </source>
</evidence>
<dbReference type="PANTHER" id="PTHR30047">
    <property type="entry name" value="HIGH-AFFINITY CHOLINE TRANSPORT PROTEIN-RELATED"/>
    <property type="match status" value="1"/>
</dbReference>
<keyword evidence="3" id="KW-0813">Transport</keyword>
<organism evidence="10 11">
    <name type="scientific">Shewanella chilikensis</name>
    <dbReference type="NCBI Taxonomy" id="558541"/>
    <lineage>
        <taxon>Bacteria</taxon>
        <taxon>Pseudomonadati</taxon>
        <taxon>Pseudomonadota</taxon>
        <taxon>Gammaproteobacteria</taxon>
        <taxon>Alteromonadales</taxon>
        <taxon>Shewanellaceae</taxon>
        <taxon>Shewanella</taxon>
    </lineage>
</organism>
<sequence>MPILSGMGLCLWPQLPNGDKQKSKSMKKHFELIDKATFFGALGLLLVVVIPLALFPVEGAEWIAVAKAFMTDKLGFAYLSLGLAAFFFMIYIIFSDIGQIKLGDADEKPEFATASWAAMLFCGGIGASILYWGTIEWAYYYQHPPFQLQAGSEEAVRWAATYGLFHWGPIAWSIYLIPAIPIAYFFYVRRQPVLKVSAALMPVIGEGRSHGKLGKFIDILFIFGLLGGAATTLGLAAPLINEGLSYLFELPSTTGSQIGVLLLCTALFAYSSYKGMDEGIKVLSNINFWGALALLAFILFAGPTIFMLETGLDSLGRMLNNFFIMATWAEPFGGLGTFENTHFPQDWTIFYWAWWLVFAPSMGLFVARISRGRTIKQMVAGSIFFGSLGCAMYFMILGNFGLSLQLSGELDVVGILNEHGATRAIFAILEQLPFSYLVIAVFTLLCIIFTATTFDSISYILASVVQNNVTEEPLRWNRLFWAFTLSFMPSVLMFMGGLATLQTAAIVGGLPLLVIAVMLMMSGVKAAMLDLSHQDGYEDPVINISDLPEVDPWSREGQALAKFEQLRDSAIEAADAEREALDAIWELKKQLRREALSRSESHLELGDAPDESLAELQRLTDEAMTAKERKLQASEQAQSARITFNELMRQKQEEEALQAQEEAKAQIIERLNGRDS</sequence>
<evidence type="ECO:0000256" key="3">
    <source>
        <dbReference type="ARBA" id="ARBA00022448"/>
    </source>
</evidence>
<comment type="similarity">
    <text evidence="2">Belongs to the BCCT transporter (TC 2.A.15) family.</text>
</comment>
<evidence type="ECO:0000256" key="5">
    <source>
        <dbReference type="ARBA" id="ARBA00022692"/>
    </source>
</evidence>
<reference evidence="10 11" key="1">
    <citation type="submission" date="2018-06" db="EMBL/GenBank/DDBJ databases">
        <title>Genomic Encyclopedia of Type Strains, Phase III (KMG-III): the genomes of soil and plant-associated and newly described type strains.</title>
        <authorList>
            <person name="Whitman W."/>
        </authorList>
    </citation>
    <scope>NUCLEOTIDE SEQUENCE [LARGE SCALE GENOMIC DNA]</scope>
    <source>
        <strain evidence="10 11">JC5</strain>
    </source>
</reference>
<feature type="transmembrane region" description="Helical" evidence="9">
    <location>
        <begin position="504"/>
        <end position="524"/>
    </location>
</feature>
<keyword evidence="8" id="KW-0175">Coiled coil</keyword>
<feature type="transmembrane region" description="Helical" evidence="9">
    <location>
        <begin position="75"/>
        <end position="94"/>
    </location>
</feature>
<feature type="transmembrane region" description="Helical" evidence="9">
    <location>
        <begin position="216"/>
        <end position="237"/>
    </location>
</feature>
<feature type="transmembrane region" description="Helical" evidence="9">
    <location>
        <begin position="170"/>
        <end position="188"/>
    </location>
</feature>
<keyword evidence="7 9" id="KW-0472">Membrane</keyword>
<feature type="transmembrane region" description="Helical" evidence="9">
    <location>
        <begin position="434"/>
        <end position="458"/>
    </location>
</feature>
<evidence type="ECO:0000313" key="10">
    <source>
        <dbReference type="EMBL" id="PYE54325.1"/>
    </source>
</evidence>